<evidence type="ECO:0000313" key="2">
    <source>
        <dbReference type="Proteomes" id="UP000193498"/>
    </source>
</evidence>
<reference evidence="1 2" key="1">
    <citation type="submission" date="2016-07" db="EMBL/GenBank/DDBJ databases">
        <title>Pervasive Adenine N6-methylation of Active Genes in Fungi.</title>
        <authorList>
            <consortium name="DOE Joint Genome Institute"/>
            <person name="Mondo S.J."/>
            <person name="Dannebaum R.O."/>
            <person name="Kuo R.C."/>
            <person name="Labutti K."/>
            <person name="Haridas S."/>
            <person name="Kuo A."/>
            <person name="Salamov A."/>
            <person name="Ahrendt S.R."/>
            <person name="Lipzen A."/>
            <person name="Sullivan W."/>
            <person name="Andreopoulos W.B."/>
            <person name="Clum A."/>
            <person name="Lindquist E."/>
            <person name="Daum C."/>
            <person name="Ramamoorthy G.K."/>
            <person name="Gryganskyi A."/>
            <person name="Culley D."/>
            <person name="Magnuson J.K."/>
            <person name="James T.Y."/>
            <person name="O'Malley M.A."/>
            <person name="Stajich J.E."/>
            <person name="Spatafora J.W."/>
            <person name="Visel A."/>
            <person name="Grigoriev I.V."/>
        </authorList>
    </citation>
    <scope>NUCLEOTIDE SEQUENCE [LARGE SCALE GENOMIC DNA]</scope>
    <source>
        <strain evidence="1 2">CBS 931.73</strain>
    </source>
</reference>
<accession>A0A1Y1Y5S6</accession>
<dbReference type="InterPro" id="IPR036047">
    <property type="entry name" value="F-box-like_dom_sf"/>
</dbReference>
<proteinExistence type="predicted"/>
<dbReference type="Proteomes" id="UP000193498">
    <property type="component" value="Unassembled WGS sequence"/>
</dbReference>
<dbReference type="SUPFAM" id="SSF81383">
    <property type="entry name" value="F-box domain"/>
    <property type="match status" value="1"/>
</dbReference>
<sequence length="232" mass="27337">MLLDTRTLNSNNPQSKMTTKPFPIAQLPLEIIHMIVLSVTDWGDVCSLRSSCEFLNEALDNRMFVKKWYFTNCKHWPSKGLAIANQLKIPLEDGFILNYVETTAPPLLDFNSAGWRTVYDMRVVHYATLLPYALHNKLFIHKKQDWNSLHLLVESFEPYLIETHHRWFAYTFSEKFRVNFERIAFTDVGEKFSKKNRLEERLYSIFKSYVRGKLSCYSHDDPDDLIFGNAIW</sequence>
<organism evidence="1 2">
    <name type="scientific">Basidiobolus meristosporus CBS 931.73</name>
    <dbReference type="NCBI Taxonomy" id="1314790"/>
    <lineage>
        <taxon>Eukaryota</taxon>
        <taxon>Fungi</taxon>
        <taxon>Fungi incertae sedis</taxon>
        <taxon>Zoopagomycota</taxon>
        <taxon>Entomophthoromycotina</taxon>
        <taxon>Basidiobolomycetes</taxon>
        <taxon>Basidiobolales</taxon>
        <taxon>Basidiobolaceae</taxon>
        <taxon>Basidiobolus</taxon>
    </lineage>
</organism>
<gene>
    <name evidence="1" type="ORF">K493DRAFT_302719</name>
</gene>
<name>A0A1Y1Y5S6_9FUNG</name>
<dbReference type="EMBL" id="MCFE01000238">
    <property type="protein sequence ID" value="ORX93353.1"/>
    <property type="molecule type" value="Genomic_DNA"/>
</dbReference>
<evidence type="ECO:0008006" key="3">
    <source>
        <dbReference type="Google" id="ProtNLM"/>
    </source>
</evidence>
<dbReference type="AlphaFoldDB" id="A0A1Y1Y5S6"/>
<comment type="caution">
    <text evidence="1">The sequence shown here is derived from an EMBL/GenBank/DDBJ whole genome shotgun (WGS) entry which is preliminary data.</text>
</comment>
<evidence type="ECO:0000313" key="1">
    <source>
        <dbReference type="EMBL" id="ORX93353.1"/>
    </source>
</evidence>
<keyword evidence="2" id="KW-1185">Reference proteome</keyword>
<dbReference type="InParanoid" id="A0A1Y1Y5S6"/>
<protein>
    <recommendedName>
        <fullName evidence="3">F-box domain-containing protein</fullName>
    </recommendedName>
</protein>